<gene>
    <name evidence="2" type="ORF">C922_03394</name>
</gene>
<feature type="region of interest" description="Disordered" evidence="1">
    <location>
        <begin position="84"/>
        <end position="118"/>
    </location>
</feature>
<organism evidence="2 3">
    <name type="scientific">Plasmodium inui San Antonio 1</name>
    <dbReference type="NCBI Taxonomy" id="1237626"/>
    <lineage>
        <taxon>Eukaryota</taxon>
        <taxon>Sar</taxon>
        <taxon>Alveolata</taxon>
        <taxon>Apicomplexa</taxon>
        <taxon>Aconoidasida</taxon>
        <taxon>Haemosporida</taxon>
        <taxon>Plasmodiidae</taxon>
        <taxon>Plasmodium</taxon>
        <taxon>Plasmodium (Plasmodium)</taxon>
    </lineage>
</organism>
<evidence type="ECO:0000313" key="3">
    <source>
        <dbReference type="Proteomes" id="UP000030640"/>
    </source>
</evidence>
<dbReference type="EMBL" id="KI965473">
    <property type="protein sequence ID" value="EUD66199.1"/>
    <property type="molecule type" value="Genomic_DNA"/>
</dbReference>
<name>W7AAU8_9APIC</name>
<sequence length="147" mass="15978">MQTGPAEEGTPVEDAGETVPQDGTKDHNESCTEQARDSPKKTDLTDVNRKNQSVNGFAANIAMEALAKASAFISKNERIHKEYSGVGLNDPEDNQNSWERPDVNGNTVSPGGVKIGPSRNVLQGAHFIMPGTDKELQEKLKNRRSTM</sequence>
<protein>
    <submittedName>
        <fullName evidence="2">Uncharacterized protein</fullName>
    </submittedName>
</protein>
<evidence type="ECO:0000313" key="2">
    <source>
        <dbReference type="EMBL" id="EUD66199.1"/>
    </source>
</evidence>
<feature type="region of interest" description="Disordered" evidence="1">
    <location>
        <begin position="1"/>
        <end position="52"/>
    </location>
</feature>
<evidence type="ECO:0000256" key="1">
    <source>
        <dbReference type="SAM" id="MobiDB-lite"/>
    </source>
</evidence>
<dbReference type="OrthoDB" id="372522at2759"/>
<accession>W7AAU8</accession>
<dbReference type="RefSeq" id="XP_008817208.1">
    <property type="nucleotide sequence ID" value="XM_008818986.1"/>
</dbReference>
<dbReference type="VEuPathDB" id="PlasmoDB:C922_03394"/>
<keyword evidence="3" id="KW-1185">Reference proteome</keyword>
<feature type="compositionally biased region" description="Basic and acidic residues" evidence="1">
    <location>
        <begin position="23"/>
        <end position="49"/>
    </location>
</feature>
<proteinExistence type="predicted"/>
<dbReference type="GeneID" id="20038668"/>
<dbReference type="AlphaFoldDB" id="W7AAU8"/>
<dbReference type="Proteomes" id="UP000030640">
    <property type="component" value="Unassembled WGS sequence"/>
</dbReference>
<reference evidence="2 3" key="1">
    <citation type="submission" date="2013-02" db="EMBL/GenBank/DDBJ databases">
        <title>The Genome Sequence of Plasmodium inui San Antonio 1.</title>
        <authorList>
            <consortium name="The Broad Institute Genome Sequencing Platform"/>
            <consortium name="The Broad Institute Genome Sequencing Center for Infectious Disease"/>
            <person name="Neafsey D."/>
            <person name="Cheeseman I."/>
            <person name="Volkman S."/>
            <person name="Adams J."/>
            <person name="Walker B."/>
            <person name="Young S.K."/>
            <person name="Zeng Q."/>
            <person name="Gargeya S."/>
            <person name="Fitzgerald M."/>
            <person name="Haas B."/>
            <person name="Abouelleil A."/>
            <person name="Alvarado L."/>
            <person name="Arachchi H.M."/>
            <person name="Berlin A.M."/>
            <person name="Chapman S.B."/>
            <person name="Dewar J."/>
            <person name="Goldberg J."/>
            <person name="Griggs A."/>
            <person name="Gujja S."/>
            <person name="Hansen M."/>
            <person name="Howarth C."/>
            <person name="Imamovic A."/>
            <person name="Larimer J."/>
            <person name="McCowan C."/>
            <person name="Murphy C."/>
            <person name="Neiman D."/>
            <person name="Pearson M."/>
            <person name="Priest M."/>
            <person name="Roberts A."/>
            <person name="Saif S."/>
            <person name="Shea T."/>
            <person name="Sisk P."/>
            <person name="Sykes S."/>
            <person name="Wortman J."/>
            <person name="Nusbaum C."/>
            <person name="Birren B."/>
        </authorList>
    </citation>
    <scope>NUCLEOTIDE SEQUENCE [LARGE SCALE GENOMIC DNA]</scope>
    <source>
        <strain evidence="2 3">San Antonio 1</strain>
    </source>
</reference>
<feature type="compositionally biased region" description="Polar residues" evidence="1">
    <location>
        <begin position="94"/>
        <end position="109"/>
    </location>
</feature>